<reference evidence="3 4" key="1">
    <citation type="submission" date="2019-05" db="EMBL/GenBank/DDBJ databases">
        <title>Another draft genome of Portunus trituberculatus and its Hox gene families provides insights of decapod evolution.</title>
        <authorList>
            <person name="Jeong J.-H."/>
            <person name="Song I."/>
            <person name="Kim S."/>
            <person name="Choi T."/>
            <person name="Kim D."/>
            <person name="Ryu S."/>
            <person name="Kim W."/>
        </authorList>
    </citation>
    <scope>NUCLEOTIDE SEQUENCE [LARGE SCALE GENOMIC DNA]</scope>
    <source>
        <tissue evidence="3">Muscle</tissue>
    </source>
</reference>
<protein>
    <recommendedName>
        <fullName evidence="5">Secreted protein</fullName>
    </recommendedName>
</protein>
<evidence type="ECO:0000313" key="4">
    <source>
        <dbReference type="Proteomes" id="UP000324222"/>
    </source>
</evidence>
<evidence type="ECO:0008006" key="5">
    <source>
        <dbReference type="Google" id="ProtNLM"/>
    </source>
</evidence>
<evidence type="ECO:0000313" key="3">
    <source>
        <dbReference type="EMBL" id="MPC71956.1"/>
    </source>
</evidence>
<dbReference type="Proteomes" id="UP000324222">
    <property type="component" value="Unassembled WGS sequence"/>
</dbReference>
<feature type="chain" id="PRO_5022776357" description="Secreted protein" evidence="2">
    <location>
        <begin position="24"/>
        <end position="128"/>
    </location>
</feature>
<feature type="region of interest" description="Disordered" evidence="1">
    <location>
        <begin position="106"/>
        <end position="128"/>
    </location>
</feature>
<evidence type="ECO:0000256" key="1">
    <source>
        <dbReference type="SAM" id="MobiDB-lite"/>
    </source>
</evidence>
<comment type="caution">
    <text evidence="3">The sequence shown here is derived from an EMBL/GenBank/DDBJ whole genome shotgun (WGS) entry which is preliminary data.</text>
</comment>
<feature type="signal peptide" evidence="2">
    <location>
        <begin position="1"/>
        <end position="23"/>
    </location>
</feature>
<evidence type="ECO:0000256" key="2">
    <source>
        <dbReference type="SAM" id="SignalP"/>
    </source>
</evidence>
<dbReference type="EMBL" id="VSRR010033838">
    <property type="protein sequence ID" value="MPC71956.1"/>
    <property type="molecule type" value="Genomic_DNA"/>
</dbReference>
<dbReference type="AlphaFoldDB" id="A0A5B7HPR9"/>
<name>A0A5B7HPR9_PORTR</name>
<sequence>MVKGFLRSFPGMRLLALALTASAQRVGKYELRFSWMWKLSDGLRKLATDMKQCAPRCLYASLSHLDYASRHGAGGEMEGSIHRLRSLPFPTAIPLHYPQEASLARYLNKQTRPYPPPKSETLPQPQRR</sequence>
<proteinExistence type="predicted"/>
<organism evidence="3 4">
    <name type="scientific">Portunus trituberculatus</name>
    <name type="common">Swimming crab</name>
    <name type="synonym">Neptunus trituberculatus</name>
    <dbReference type="NCBI Taxonomy" id="210409"/>
    <lineage>
        <taxon>Eukaryota</taxon>
        <taxon>Metazoa</taxon>
        <taxon>Ecdysozoa</taxon>
        <taxon>Arthropoda</taxon>
        <taxon>Crustacea</taxon>
        <taxon>Multicrustacea</taxon>
        <taxon>Malacostraca</taxon>
        <taxon>Eumalacostraca</taxon>
        <taxon>Eucarida</taxon>
        <taxon>Decapoda</taxon>
        <taxon>Pleocyemata</taxon>
        <taxon>Brachyura</taxon>
        <taxon>Eubrachyura</taxon>
        <taxon>Portunoidea</taxon>
        <taxon>Portunidae</taxon>
        <taxon>Portuninae</taxon>
        <taxon>Portunus</taxon>
    </lineage>
</organism>
<gene>
    <name evidence="3" type="ORF">E2C01_066248</name>
</gene>
<keyword evidence="4" id="KW-1185">Reference proteome</keyword>
<keyword evidence="2" id="KW-0732">Signal</keyword>
<accession>A0A5B7HPR9</accession>